<protein>
    <submittedName>
        <fullName evidence="1">Uncharacterized protein</fullName>
    </submittedName>
</protein>
<comment type="caution">
    <text evidence="1">The sequence shown here is derived from an EMBL/GenBank/DDBJ whole genome shotgun (WGS) entry which is preliminary data.</text>
</comment>
<organism evidence="1 2">
    <name type="scientific">Wickerhamomyces pijperi</name>
    <name type="common">Yeast</name>
    <name type="synonym">Pichia pijperi</name>
    <dbReference type="NCBI Taxonomy" id="599730"/>
    <lineage>
        <taxon>Eukaryota</taxon>
        <taxon>Fungi</taxon>
        <taxon>Dikarya</taxon>
        <taxon>Ascomycota</taxon>
        <taxon>Saccharomycotina</taxon>
        <taxon>Saccharomycetes</taxon>
        <taxon>Phaffomycetales</taxon>
        <taxon>Wickerhamomycetaceae</taxon>
        <taxon>Wickerhamomyces</taxon>
    </lineage>
</organism>
<dbReference type="EMBL" id="JAEUBG010000738">
    <property type="protein sequence ID" value="KAH3687570.1"/>
    <property type="molecule type" value="Genomic_DNA"/>
</dbReference>
<name>A0A9P8QDB1_WICPI</name>
<keyword evidence="2" id="KW-1185">Reference proteome</keyword>
<dbReference type="AlphaFoldDB" id="A0A9P8QDB1"/>
<reference evidence="1" key="2">
    <citation type="submission" date="2021-01" db="EMBL/GenBank/DDBJ databases">
        <authorList>
            <person name="Schikora-Tamarit M.A."/>
        </authorList>
    </citation>
    <scope>NUCLEOTIDE SEQUENCE</scope>
    <source>
        <strain evidence="1">CBS2887</strain>
    </source>
</reference>
<proteinExistence type="predicted"/>
<reference evidence="1" key="1">
    <citation type="journal article" date="2021" name="Open Biol.">
        <title>Shared evolutionary footprints suggest mitochondrial oxidative damage underlies multiple complex I losses in fungi.</title>
        <authorList>
            <person name="Schikora-Tamarit M.A."/>
            <person name="Marcet-Houben M."/>
            <person name="Nosek J."/>
            <person name="Gabaldon T."/>
        </authorList>
    </citation>
    <scope>NUCLEOTIDE SEQUENCE</scope>
    <source>
        <strain evidence="1">CBS2887</strain>
    </source>
</reference>
<gene>
    <name evidence="1" type="ORF">WICPIJ_001450</name>
</gene>
<accession>A0A9P8QDB1</accession>
<evidence type="ECO:0000313" key="2">
    <source>
        <dbReference type="Proteomes" id="UP000774326"/>
    </source>
</evidence>
<evidence type="ECO:0000313" key="1">
    <source>
        <dbReference type="EMBL" id="KAH3687570.1"/>
    </source>
</evidence>
<sequence>MCLTLPSSKAFSICNQASSMDKPWVKRSWKNWEWIKYRSMYSKPNSFKATLMDSVNLCGVDMSEPSLESIVEIRNQVIVKSVTDLSRTRFLKDLMFGTGTITNGWD</sequence>
<dbReference type="Proteomes" id="UP000774326">
    <property type="component" value="Unassembled WGS sequence"/>
</dbReference>